<comment type="caution">
    <text evidence="7">The sequence shown here is derived from an EMBL/GenBank/DDBJ whole genome shotgun (WGS) entry which is preliminary data.</text>
</comment>
<dbReference type="Proteomes" id="UP000071392">
    <property type="component" value="Unassembled WGS sequence"/>
</dbReference>
<evidence type="ECO:0000256" key="4">
    <source>
        <dbReference type="ARBA" id="ARBA00023235"/>
    </source>
</evidence>
<evidence type="ECO:0000256" key="5">
    <source>
        <dbReference type="ARBA" id="ARBA00041564"/>
    </source>
</evidence>
<dbReference type="AlphaFoldDB" id="A0A139SS82"/>
<gene>
    <name evidence="7" type="ORF">AXK12_01695</name>
</gene>
<dbReference type="PANTHER" id="PTHR42839:SF2">
    <property type="entry name" value="ISOCHORISMATE SYNTHASE ENTC"/>
    <property type="match status" value="1"/>
</dbReference>
<dbReference type="InterPro" id="IPR015890">
    <property type="entry name" value="Chorismate_C"/>
</dbReference>
<dbReference type="OrthoDB" id="9803598at2"/>
<dbReference type="InterPro" id="IPR004561">
    <property type="entry name" value="IsoChor_synthase"/>
</dbReference>
<keyword evidence="4" id="KW-0413">Isomerase</keyword>
<sequence>MTSPLSVDPETNQSPTALLGFLKQCREAARRARRAQLVSITIRVPALDPLAVLATIYEAGERHFYVERPSEDLAIAGAEAVLEFNASGPGRFAAVQDFVDQTLAAAIVVGGQGLPYSGPHFFTAFSFFNEVGPDEPFGSASVFVPRWQVATRGTGAARSTVAVANLVLAEDSDVEAACEKVWRAHQRFKGLGGSIGSRLFPEHFRDGPPTSGSQENGRSEGEGALYVNAVRSAVERIRAGEFQKIVLARAKDLRAAEPLHPMEALHRLRQRFEQCYAFSLANGAGQSFIGASPERLLRVHGGLLQTEALAGSAPRGKTPEEDFTLGEALLGSEKQRHEQRLVLDAIVQSLSPLGLQLEFAQMPELRRLDNVQHLHTPIRAALPVGIRALDVLSSLHPTPAVGGVPQAAACAGIRAIEDFPRGLYAGALGWVDGRGNAEFFVGLRPALIDGESARLYAGAGIVGASVPEEELAETELKFAAMEHALFAKS</sequence>
<evidence type="ECO:0000256" key="3">
    <source>
        <dbReference type="ARBA" id="ARBA00012824"/>
    </source>
</evidence>
<dbReference type="STRING" id="1548208.AXK12_01695"/>
<evidence type="ECO:0000313" key="7">
    <source>
        <dbReference type="EMBL" id="KXU37418.1"/>
    </source>
</evidence>
<comment type="similarity">
    <text evidence="2">Belongs to the isochorismate synthase family.</text>
</comment>
<keyword evidence="8" id="KW-1185">Reference proteome</keyword>
<proteinExistence type="inferred from homology"/>
<dbReference type="RefSeq" id="WP_068710930.1">
    <property type="nucleotide sequence ID" value="NZ_LSZP01000008.1"/>
</dbReference>
<dbReference type="EMBL" id="LSZP01000008">
    <property type="protein sequence ID" value="KXU37418.1"/>
    <property type="molecule type" value="Genomic_DNA"/>
</dbReference>
<name>A0A139SS82_9BACT</name>
<dbReference type="GO" id="GO:0008909">
    <property type="term" value="F:isochorismate synthase activity"/>
    <property type="evidence" value="ECO:0007669"/>
    <property type="project" value="UniProtKB-EC"/>
</dbReference>
<comment type="catalytic activity">
    <reaction evidence="1">
        <text>chorismate = isochorismate</text>
        <dbReference type="Rhea" id="RHEA:18985"/>
        <dbReference type="ChEBI" id="CHEBI:29748"/>
        <dbReference type="ChEBI" id="CHEBI:29780"/>
        <dbReference type="EC" id="5.4.4.2"/>
    </reaction>
</comment>
<evidence type="ECO:0000313" key="8">
    <source>
        <dbReference type="Proteomes" id="UP000071392"/>
    </source>
</evidence>
<dbReference type="NCBIfam" id="TIGR00543">
    <property type="entry name" value="isochor_syn"/>
    <property type="match status" value="1"/>
</dbReference>
<dbReference type="PANTHER" id="PTHR42839">
    <property type="entry name" value="ISOCHORISMATE SYNTHASE ENTC"/>
    <property type="match status" value="1"/>
</dbReference>
<dbReference type="Gene3D" id="3.60.120.10">
    <property type="entry name" value="Anthranilate synthase"/>
    <property type="match status" value="1"/>
</dbReference>
<evidence type="ECO:0000259" key="6">
    <source>
        <dbReference type="Pfam" id="PF00425"/>
    </source>
</evidence>
<dbReference type="Pfam" id="PF00425">
    <property type="entry name" value="Chorismate_bind"/>
    <property type="match status" value="1"/>
</dbReference>
<evidence type="ECO:0000256" key="1">
    <source>
        <dbReference type="ARBA" id="ARBA00000799"/>
    </source>
</evidence>
<feature type="domain" description="Chorismate-utilising enzyme C-terminal" evidence="6">
    <location>
        <begin position="226"/>
        <end position="477"/>
    </location>
</feature>
<accession>A0A139SS82</accession>
<organism evidence="7 8">
    <name type="scientific">Cephaloticoccus capnophilus</name>
    <dbReference type="NCBI Taxonomy" id="1548208"/>
    <lineage>
        <taxon>Bacteria</taxon>
        <taxon>Pseudomonadati</taxon>
        <taxon>Verrucomicrobiota</taxon>
        <taxon>Opitutia</taxon>
        <taxon>Opitutales</taxon>
        <taxon>Opitutaceae</taxon>
        <taxon>Cephaloticoccus</taxon>
    </lineage>
</organism>
<dbReference type="SUPFAM" id="SSF56322">
    <property type="entry name" value="ADC synthase"/>
    <property type="match status" value="1"/>
</dbReference>
<dbReference type="InterPro" id="IPR005801">
    <property type="entry name" value="ADC_synthase"/>
</dbReference>
<evidence type="ECO:0000256" key="2">
    <source>
        <dbReference type="ARBA" id="ARBA00005297"/>
    </source>
</evidence>
<reference evidence="7 8" key="1">
    <citation type="submission" date="2016-02" db="EMBL/GenBank/DDBJ databases">
        <authorList>
            <person name="Wen L."/>
            <person name="He K."/>
            <person name="Yang H."/>
        </authorList>
    </citation>
    <scope>NUCLEOTIDE SEQUENCE [LARGE SCALE GENOMIC DNA]</scope>
    <source>
        <strain evidence="7 8">CV41</strain>
    </source>
</reference>
<dbReference type="EC" id="5.4.4.2" evidence="3"/>
<protein>
    <recommendedName>
        <fullName evidence="3">isochorismate synthase</fullName>
        <ecNumber evidence="3">5.4.4.2</ecNumber>
    </recommendedName>
    <alternativeName>
        <fullName evidence="5">Isochorismate mutase</fullName>
    </alternativeName>
</protein>